<accession>A0A5S3YSZ3</accession>
<dbReference type="AlphaFoldDB" id="A0A5S3YSZ3"/>
<comment type="caution">
    <text evidence="3">The sequence shown here is derived from an EMBL/GenBank/DDBJ whole genome shotgun (WGS) entry which is preliminary data.</text>
</comment>
<dbReference type="PRINTS" id="PR00862">
    <property type="entry name" value="PROLIGOPTASE"/>
</dbReference>
<keyword evidence="1" id="KW-0378">Hydrolase</keyword>
<name>A0A5S3YSZ3_9GAMM</name>
<dbReference type="SUPFAM" id="SSF53474">
    <property type="entry name" value="alpha/beta-Hydrolases"/>
    <property type="match status" value="1"/>
</dbReference>
<dbReference type="Pfam" id="PF00326">
    <property type="entry name" value="Peptidase_S9"/>
    <property type="match status" value="1"/>
</dbReference>
<sequence length="648" mass="73009">MKIINIIITTLLLLSAWVSAKQVPIEAFSAGFDYSQVKLSPTGEYLSFTSEVEGKNGLIIFDLQKSKIINIVKLESNAEVGHYEWVNDERLVFAKHYLRGWTDHPQYYGELFGINADGSGGRYLVGYRGEMQTGSHIKKAKPLKGTSYILDPLINDPKHLLIFTIPWTSSKEPKTRVYKVNVKTGVRKSIARSPSRMADFLTDHQGQVRVSLSTDDRVNQTIHLRERGKKKWQEFKLQLGLTDINLHAFDVTGNKIYITASQAGEAKGIYELDLRSGKTVKLLQDKEVSPKKLWIDDISRELYAVELEPGYPTYAFIDNDAKMSKRLKNLIAALPGEQISIVSTTKAADKSVVFAFSDTNPGSYYLYQAESNKLQFLFHRMKDIDYRAMAKTQPISFKSRDGLDIHGYLTLPHNKEAKNLPLVVLPHGGPHGVRDWWGFDPETQLLANRGIAVLKVNFRGSGGYGREFEHAGHKKWGSAIQHDIIDATKYVIEQGYANPNNMCIMGASFGGYSALQSSIIEPDMFKCAIGVIGIYDLPMLFEEGDVAEIDSGQKFLSKILGTDEAKLKAYSPSYNIDKLKVPVLIVHGGDDERAPIEQAESLIDALKKAKHPYEYMLLENEGHGFYKPEHRTKYYKRVLAFLDEHLML</sequence>
<dbReference type="InterPro" id="IPR001375">
    <property type="entry name" value="Peptidase_S9_cat"/>
</dbReference>
<protein>
    <submittedName>
        <fullName evidence="3">Peptidase S9</fullName>
    </submittedName>
</protein>
<dbReference type="EMBL" id="PNCM01000021">
    <property type="protein sequence ID" value="TMP80509.1"/>
    <property type="molecule type" value="Genomic_DNA"/>
</dbReference>
<dbReference type="OrthoDB" id="4269629at2"/>
<feature type="domain" description="Peptidase S9 prolyl oligopeptidase catalytic" evidence="2">
    <location>
        <begin position="437"/>
        <end position="646"/>
    </location>
</feature>
<evidence type="ECO:0000256" key="1">
    <source>
        <dbReference type="ARBA" id="ARBA00022801"/>
    </source>
</evidence>
<dbReference type="FunFam" id="3.40.50.1820:FF:000442">
    <property type="entry name" value="Subfamily S9C unassigned peptidase"/>
    <property type="match status" value="1"/>
</dbReference>
<evidence type="ECO:0000313" key="4">
    <source>
        <dbReference type="Proteomes" id="UP000307362"/>
    </source>
</evidence>
<evidence type="ECO:0000313" key="3">
    <source>
        <dbReference type="EMBL" id="TMP80509.1"/>
    </source>
</evidence>
<dbReference type="InterPro" id="IPR029058">
    <property type="entry name" value="AB_hydrolase_fold"/>
</dbReference>
<reference evidence="4" key="2">
    <citation type="submission" date="2019-06" db="EMBL/GenBank/DDBJ databases">
        <title>Co-occurence of chitin degradation, pigmentation and bioactivity in marine Pseudoalteromonas.</title>
        <authorList>
            <person name="Sonnenschein E.C."/>
            <person name="Bech P.K."/>
        </authorList>
    </citation>
    <scope>NUCLEOTIDE SEQUENCE [LARGE SCALE GENOMIC DNA]</scope>
    <source>
        <strain evidence="4">S1189</strain>
    </source>
</reference>
<dbReference type="Proteomes" id="UP000307362">
    <property type="component" value="Unassembled WGS sequence"/>
</dbReference>
<proteinExistence type="predicted"/>
<dbReference type="InterPro" id="IPR002470">
    <property type="entry name" value="Peptidase_S9A"/>
</dbReference>
<gene>
    <name evidence="3" type="ORF">CWB73_10740</name>
</gene>
<dbReference type="GO" id="GO:0006508">
    <property type="term" value="P:proteolysis"/>
    <property type="evidence" value="ECO:0007669"/>
    <property type="project" value="InterPro"/>
</dbReference>
<evidence type="ECO:0000259" key="2">
    <source>
        <dbReference type="Pfam" id="PF00326"/>
    </source>
</evidence>
<dbReference type="RefSeq" id="WP_138567584.1">
    <property type="nucleotide sequence ID" value="NZ_PNCM01000021.1"/>
</dbReference>
<reference evidence="3 4" key="1">
    <citation type="submission" date="2017-12" db="EMBL/GenBank/DDBJ databases">
        <authorList>
            <person name="Paulsen S."/>
            <person name="Gram L.K."/>
        </authorList>
    </citation>
    <scope>NUCLEOTIDE SEQUENCE [LARGE SCALE GENOMIC DNA]</scope>
    <source>
        <strain evidence="3 4">S1189</strain>
    </source>
</reference>
<dbReference type="PANTHER" id="PTHR42776:SF27">
    <property type="entry name" value="DIPEPTIDYL PEPTIDASE FAMILY MEMBER 6"/>
    <property type="match status" value="1"/>
</dbReference>
<dbReference type="SUPFAM" id="SSF82171">
    <property type="entry name" value="DPP6 N-terminal domain-like"/>
    <property type="match status" value="1"/>
</dbReference>
<organism evidence="3 4">
    <name type="scientific">Pseudoalteromonas phenolica</name>
    <dbReference type="NCBI Taxonomy" id="161398"/>
    <lineage>
        <taxon>Bacteria</taxon>
        <taxon>Pseudomonadati</taxon>
        <taxon>Pseudomonadota</taxon>
        <taxon>Gammaproteobacteria</taxon>
        <taxon>Alteromonadales</taxon>
        <taxon>Pseudoalteromonadaceae</taxon>
        <taxon>Pseudoalteromonas</taxon>
    </lineage>
</organism>
<dbReference type="PANTHER" id="PTHR42776">
    <property type="entry name" value="SERINE PEPTIDASE S9 FAMILY MEMBER"/>
    <property type="match status" value="1"/>
</dbReference>
<dbReference type="Gene3D" id="3.40.50.1820">
    <property type="entry name" value="alpha/beta hydrolase"/>
    <property type="match status" value="1"/>
</dbReference>
<dbReference type="GO" id="GO:0004252">
    <property type="term" value="F:serine-type endopeptidase activity"/>
    <property type="evidence" value="ECO:0007669"/>
    <property type="project" value="InterPro"/>
</dbReference>